<evidence type="ECO:0000313" key="1">
    <source>
        <dbReference type="EMBL" id="SHJ20801.1"/>
    </source>
</evidence>
<dbReference type="Proteomes" id="UP000184442">
    <property type="component" value="Unassembled WGS sequence"/>
</dbReference>
<evidence type="ECO:0000313" key="2">
    <source>
        <dbReference type="Proteomes" id="UP000184442"/>
    </source>
</evidence>
<name>A0A1M6HF09_9FIRM</name>
<proteinExistence type="predicted"/>
<accession>A0A1M6HF09</accession>
<protein>
    <submittedName>
        <fullName evidence="1">Uncharacterized protein</fullName>
    </submittedName>
</protein>
<organism evidence="1 2">
    <name type="scientific">Lutispora thermophila DSM 19022</name>
    <dbReference type="NCBI Taxonomy" id="1122184"/>
    <lineage>
        <taxon>Bacteria</taxon>
        <taxon>Bacillati</taxon>
        <taxon>Bacillota</taxon>
        <taxon>Clostridia</taxon>
        <taxon>Lutisporales</taxon>
        <taxon>Lutisporaceae</taxon>
        <taxon>Lutispora</taxon>
    </lineage>
</organism>
<sequence length="237" mass="28162">MNYYFMPLEEQPDYGYGMIGSIYYAAANDLCSSEKFREDWYLVLPVNFLRRHCIELFLKSCIILFHKKFKLNFDNDKCTGEPKIKLNNGTWILLKTTHNIKDLYNYLDFLIKSNKDYLSKNTTTIWKFNDEFEKWIDKINGYDSVSDYFRYPISKDKNKDKNKNFFRENTMQGIQKEIEQGKKTITLIIEDSNGDAKKIYSNHKPDKIVDLFKILQKTSDELSGFHTAVRMELFNGF</sequence>
<reference evidence="1 2" key="1">
    <citation type="submission" date="2016-11" db="EMBL/GenBank/DDBJ databases">
        <authorList>
            <person name="Jaros S."/>
            <person name="Januszkiewicz K."/>
            <person name="Wedrychowicz H."/>
        </authorList>
    </citation>
    <scope>NUCLEOTIDE SEQUENCE [LARGE SCALE GENOMIC DNA]</scope>
    <source>
        <strain evidence="1 2">DSM 19022</strain>
    </source>
</reference>
<dbReference type="EMBL" id="FQZS01000020">
    <property type="protein sequence ID" value="SHJ20801.1"/>
    <property type="molecule type" value="Genomic_DNA"/>
</dbReference>
<keyword evidence="2" id="KW-1185">Reference proteome</keyword>
<gene>
    <name evidence="1" type="ORF">SAMN02745176_02785</name>
</gene>
<dbReference type="RefSeq" id="WP_073026776.1">
    <property type="nucleotide sequence ID" value="NZ_FQZS01000020.1"/>
</dbReference>
<dbReference type="AlphaFoldDB" id="A0A1M6HF09"/>
<dbReference type="OrthoDB" id="9181631at2"/>